<feature type="DNA-binding region" description="H-T-H motif" evidence="4">
    <location>
        <begin position="41"/>
        <end position="60"/>
    </location>
</feature>
<comment type="caution">
    <text evidence="6">The sequence shown here is derived from an EMBL/GenBank/DDBJ whole genome shotgun (WGS) entry which is preliminary data.</text>
</comment>
<dbReference type="GO" id="GO:0000976">
    <property type="term" value="F:transcription cis-regulatory region binding"/>
    <property type="evidence" value="ECO:0007669"/>
    <property type="project" value="TreeGrafter"/>
</dbReference>
<reference evidence="6 7" key="1">
    <citation type="submission" date="2020-08" db="EMBL/GenBank/DDBJ databases">
        <title>Sequencing the genomes of 1000 actinobacteria strains.</title>
        <authorList>
            <person name="Klenk H.-P."/>
        </authorList>
    </citation>
    <scope>NUCLEOTIDE SEQUENCE [LARGE SCALE GENOMIC DNA]</scope>
    <source>
        <strain evidence="6 7">DSM 45507</strain>
    </source>
</reference>
<evidence type="ECO:0000256" key="3">
    <source>
        <dbReference type="ARBA" id="ARBA00023163"/>
    </source>
</evidence>
<dbReference type="InterPro" id="IPR001647">
    <property type="entry name" value="HTH_TetR"/>
</dbReference>
<dbReference type="SUPFAM" id="SSF46689">
    <property type="entry name" value="Homeodomain-like"/>
    <property type="match status" value="1"/>
</dbReference>
<evidence type="ECO:0000313" key="7">
    <source>
        <dbReference type="Proteomes" id="UP000579153"/>
    </source>
</evidence>
<keyword evidence="7" id="KW-1185">Reference proteome</keyword>
<dbReference type="AlphaFoldDB" id="A0A7W9LEU0"/>
<keyword evidence="1" id="KW-0805">Transcription regulation</keyword>
<keyword evidence="3" id="KW-0804">Transcription</keyword>
<dbReference type="PANTHER" id="PTHR30055">
    <property type="entry name" value="HTH-TYPE TRANSCRIPTIONAL REGULATOR RUTR"/>
    <property type="match status" value="1"/>
</dbReference>
<dbReference type="PANTHER" id="PTHR30055:SF234">
    <property type="entry name" value="HTH-TYPE TRANSCRIPTIONAL REGULATOR BETI"/>
    <property type="match status" value="1"/>
</dbReference>
<feature type="domain" description="HTH tetR-type" evidence="5">
    <location>
        <begin position="18"/>
        <end position="78"/>
    </location>
</feature>
<dbReference type="EMBL" id="JACHMB010000001">
    <property type="protein sequence ID" value="MBB5781033.1"/>
    <property type="molecule type" value="Genomic_DNA"/>
</dbReference>
<dbReference type="GO" id="GO:0003700">
    <property type="term" value="F:DNA-binding transcription factor activity"/>
    <property type="evidence" value="ECO:0007669"/>
    <property type="project" value="TreeGrafter"/>
</dbReference>
<evidence type="ECO:0000313" key="6">
    <source>
        <dbReference type="EMBL" id="MBB5781033.1"/>
    </source>
</evidence>
<proteinExistence type="predicted"/>
<sequence length="212" mass="23425">MSDGVKSAPGTRRAAQARATQRRIVEQARELFAAKGYTSTTLEEIAAAAGVAVQTVYFHFGNKATVLKQVVDTLAVGDDEPIPVLDRPWVQQAREAVDGRQALAIWLGGSRTIFTRLAPIMKIVRDAAGSDPEMAAQWATNQQQRYIAHQALADLLADKHALRPQLTRRQAADIIYALISHEVFYLLTIERGWSSEQWQTWATETLATTLLA</sequence>
<dbReference type="RefSeq" id="WP_185074397.1">
    <property type="nucleotide sequence ID" value="NZ_JACHMB010000001.1"/>
</dbReference>
<evidence type="ECO:0000256" key="4">
    <source>
        <dbReference type="PROSITE-ProRule" id="PRU00335"/>
    </source>
</evidence>
<protein>
    <submittedName>
        <fullName evidence="6">AcrR family transcriptional regulator</fullName>
    </submittedName>
</protein>
<name>A0A7W9LEU0_9ACTN</name>
<organism evidence="6 7">
    <name type="scientific">Nonomuraea jabiensis</name>
    <dbReference type="NCBI Taxonomy" id="882448"/>
    <lineage>
        <taxon>Bacteria</taxon>
        <taxon>Bacillati</taxon>
        <taxon>Actinomycetota</taxon>
        <taxon>Actinomycetes</taxon>
        <taxon>Streptosporangiales</taxon>
        <taxon>Streptosporangiaceae</taxon>
        <taxon>Nonomuraea</taxon>
    </lineage>
</organism>
<dbReference type="InterPro" id="IPR050109">
    <property type="entry name" value="HTH-type_TetR-like_transc_reg"/>
</dbReference>
<evidence type="ECO:0000256" key="2">
    <source>
        <dbReference type="ARBA" id="ARBA00023125"/>
    </source>
</evidence>
<dbReference type="PRINTS" id="PR00455">
    <property type="entry name" value="HTHTETR"/>
</dbReference>
<keyword evidence="2 4" id="KW-0238">DNA-binding</keyword>
<dbReference type="InterPro" id="IPR009057">
    <property type="entry name" value="Homeodomain-like_sf"/>
</dbReference>
<dbReference type="PROSITE" id="PS50977">
    <property type="entry name" value="HTH_TETR_2"/>
    <property type="match status" value="1"/>
</dbReference>
<evidence type="ECO:0000256" key="1">
    <source>
        <dbReference type="ARBA" id="ARBA00023015"/>
    </source>
</evidence>
<evidence type="ECO:0000259" key="5">
    <source>
        <dbReference type="PROSITE" id="PS50977"/>
    </source>
</evidence>
<dbReference type="Pfam" id="PF00440">
    <property type="entry name" value="TetR_N"/>
    <property type="match status" value="1"/>
</dbReference>
<dbReference type="Proteomes" id="UP000579153">
    <property type="component" value="Unassembled WGS sequence"/>
</dbReference>
<gene>
    <name evidence="6" type="ORF">HD596_007789</name>
</gene>
<dbReference type="Gene3D" id="1.10.357.10">
    <property type="entry name" value="Tetracycline Repressor, domain 2"/>
    <property type="match status" value="1"/>
</dbReference>
<accession>A0A7W9LEU0</accession>